<reference evidence="1" key="1">
    <citation type="submission" date="2018-06" db="EMBL/GenBank/DDBJ databases">
        <authorList>
            <person name="Zhirakovskaya E."/>
        </authorList>
    </citation>
    <scope>NUCLEOTIDE SEQUENCE</scope>
</reference>
<dbReference type="Pfam" id="PF16930">
    <property type="entry name" value="Porin_5"/>
    <property type="match status" value="1"/>
</dbReference>
<sequence length="343" mass="38586">MKQVRLKRIFVIAGALLVMPVCVAQAAIDLDPAARVKLFGDFRLRGEYDDRTKQDGTQQSRNRLRYRVRLGIAYQVNERWSAKARMATNISSINSPHVTFGDDPDVGFDQAYLAYQFKKITASAGKLPLNYWNSSEMVWDKDFNPDALSYVQQFNHIQLNAAHIILQDNSWNGTDDKIEMLQAVYAKGDVLGALGYFNVNDGSAAKNIFTLSAQYKPPGWRGVLEVSSSDAKQESLACALQLRKKLGEMGFRVYYFYVGAQSIPGDGRYGQDDFPDQNGAGLSNFKGVRLQYDQKLDKNANLDVRLYSMRAIDDSFSAQAGSGSPFFSDKERLRLQMNLNLKF</sequence>
<gene>
    <name evidence="1" type="ORF">MNBD_GAMMA09-3486</name>
</gene>
<evidence type="ECO:0008006" key="2">
    <source>
        <dbReference type="Google" id="ProtNLM"/>
    </source>
</evidence>
<dbReference type="SUPFAM" id="SSF56935">
    <property type="entry name" value="Porins"/>
    <property type="match status" value="1"/>
</dbReference>
<evidence type="ECO:0000313" key="1">
    <source>
        <dbReference type="EMBL" id="VAW66288.1"/>
    </source>
</evidence>
<organism evidence="1">
    <name type="scientific">hydrothermal vent metagenome</name>
    <dbReference type="NCBI Taxonomy" id="652676"/>
    <lineage>
        <taxon>unclassified sequences</taxon>
        <taxon>metagenomes</taxon>
        <taxon>ecological metagenomes</taxon>
    </lineage>
</organism>
<name>A0A3B0XDB2_9ZZZZ</name>
<dbReference type="AlphaFoldDB" id="A0A3B0XDB2"/>
<dbReference type="InterPro" id="IPR032638">
    <property type="entry name" value="Porin_5"/>
</dbReference>
<proteinExistence type="predicted"/>
<accession>A0A3B0XDB2</accession>
<protein>
    <recommendedName>
        <fullName evidence="2">Porin domain-containing protein</fullName>
    </recommendedName>
</protein>
<dbReference type="EMBL" id="UOFI01000074">
    <property type="protein sequence ID" value="VAW66288.1"/>
    <property type="molecule type" value="Genomic_DNA"/>
</dbReference>